<dbReference type="EMBL" id="CAEZYB010000026">
    <property type="protein sequence ID" value="CAB4699135.1"/>
    <property type="molecule type" value="Genomic_DNA"/>
</dbReference>
<gene>
    <name evidence="1" type="ORF">UFOPK2646_00366</name>
</gene>
<name>A0A6J6PQJ4_9ZZZZ</name>
<proteinExistence type="predicted"/>
<accession>A0A6J6PQJ4</accession>
<dbReference type="AlphaFoldDB" id="A0A6J6PQJ4"/>
<reference evidence="1" key="1">
    <citation type="submission" date="2020-05" db="EMBL/GenBank/DDBJ databases">
        <authorList>
            <person name="Chiriac C."/>
            <person name="Salcher M."/>
            <person name="Ghai R."/>
            <person name="Kavagutti S V."/>
        </authorList>
    </citation>
    <scope>NUCLEOTIDE SEQUENCE</scope>
</reference>
<sequence>MKEIERLERVTTTVFASGVAIDLTTLKLLLRADLESVAETFSKLNFTSAEVMVLPEWNFTPLRNVKV</sequence>
<evidence type="ECO:0000313" key="1">
    <source>
        <dbReference type="EMBL" id="CAB4699135.1"/>
    </source>
</evidence>
<organism evidence="1">
    <name type="scientific">freshwater metagenome</name>
    <dbReference type="NCBI Taxonomy" id="449393"/>
    <lineage>
        <taxon>unclassified sequences</taxon>
        <taxon>metagenomes</taxon>
        <taxon>ecological metagenomes</taxon>
    </lineage>
</organism>
<protein>
    <submittedName>
        <fullName evidence="1">Unannotated protein</fullName>
    </submittedName>
</protein>